<comment type="caution">
    <text evidence="1">The sequence shown here is derived from an EMBL/GenBank/DDBJ whole genome shotgun (WGS) entry which is preliminary data.</text>
</comment>
<dbReference type="Pfam" id="PF07676">
    <property type="entry name" value="PD40"/>
    <property type="match status" value="1"/>
</dbReference>
<evidence type="ECO:0000313" key="1">
    <source>
        <dbReference type="EMBL" id="NER11317.1"/>
    </source>
</evidence>
<dbReference type="Proteomes" id="UP000468443">
    <property type="component" value="Unassembled WGS sequence"/>
</dbReference>
<accession>A0A6P0UE86</accession>
<dbReference type="PROSITE" id="PS51257">
    <property type="entry name" value="PROKAR_LIPOPROTEIN"/>
    <property type="match status" value="1"/>
</dbReference>
<gene>
    <name evidence="1" type="ORF">GWK09_12355</name>
</gene>
<proteinExistence type="predicted"/>
<keyword evidence="2" id="KW-1185">Reference proteome</keyword>
<dbReference type="RefSeq" id="WP_163693773.1">
    <property type="nucleotide sequence ID" value="NZ_FXTW01000003.1"/>
</dbReference>
<dbReference type="InterPro" id="IPR011659">
    <property type="entry name" value="WD40"/>
</dbReference>
<dbReference type="AlphaFoldDB" id="A0A6P0UE86"/>
<name>A0A6P0UE86_9FLAO</name>
<dbReference type="EMBL" id="JAABOP010000004">
    <property type="protein sequence ID" value="NER11317.1"/>
    <property type="molecule type" value="Genomic_DNA"/>
</dbReference>
<protein>
    <recommendedName>
        <fullName evidence="3">Exo-alpha-sialidase</fullName>
    </recommendedName>
</protein>
<sequence>MRTHLLSSLALVGLLSCDNGKSDKSSSDHISKVAVTTPLEFMPGLISTEHAEFDLIFTQDNKTVYFTRRVGEEKQRIYSSTYADDGWSMPEIVSFSTDRDEYPNLTPDGKTLYFGSERPIPGRPNLGNFDTNVWKTTLVNGSWTTPVPLDSTINKVQAEGETWPLQNENHFNTADGETFYLCTMRRGEEGLDLYHTTLKNGSFSEPEKLPATINGEDSWEYAPKLSPAGMYLFFQVYGREDGLGGDDIFVSKKDTEGNWLPSKNLGPLVNSAGNETPFGMTSDGKFFFFGQLSPEEVAREGTGKIYFVSTSSLNLENLFSQ</sequence>
<reference evidence="1 2" key="1">
    <citation type="submission" date="2020-01" db="EMBL/GenBank/DDBJ databases">
        <title>Muriicola jejuensis KCTC 22299.</title>
        <authorList>
            <person name="Wang G."/>
        </authorList>
    </citation>
    <scope>NUCLEOTIDE SEQUENCE [LARGE SCALE GENOMIC DNA]</scope>
    <source>
        <strain evidence="1 2">KCTC 22299</strain>
    </source>
</reference>
<evidence type="ECO:0008006" key="3">
    <source>
        <dbReference type="Google" id="ProtNLM"/>
    </source>
</evidence>
<evidence type="ECO:0000313" key="2">
    <source>
        <dbReference type="Proteomes" id="UP000468443"/>
    </source>
</evidence>
<dbReference type="SUPFAM" id="SSF82171">
    <property type="entry name" value="DPP6 N-terminal domain-like"/>
    <property type="match status" value="1"/>
</dbReference>
<organism evidence="1 2">
    <name type="scientific">Muriicola jejuensis</name>
    <dbReference type="NCBI Taxonomy" id="504488"/>
    <lineage>
        <taxon>Bacteria</taxon>
        <taxon>Pseudomonadati</taxon>
        <taxon>Bacteroidota</taxon>
        <taxon>Flavobacteriia</taxon>
        <taxon>Flavobacteriales</taxon>
        <taxon>Flavobacteriaceae</taxon>
        <taxon>Muriicola</taxon>
    </lineage>
</organism>